<dbReference type="Proteomes" id="UP000623681">
    <property type="component" value="Unassembled WGS sequence"/>
</dbReference>
<comment type="caution">
    <text evidence="2">The sequence shown here is derived from an EMBL/GenBank/DDBJ whole genome shotgun (WGS) entry which is preliminary data.</text>
</comment>
<feature type="transmembrane region" description="Helical" evidence="1">
    <location>
        <begin position="70"/>
        <end position="89"/>
    </location>
</feature>
<dbReference type="InterPro" id="IPR046716">
    <property type="entry name" value="DUF6608"/>
</dbReference>
<keyword evidence="1" id="KW-0472">Membrane</keyword>
<feature type="transmembrane region" description="Helical" evidence="1">
    <location>
        <begin position="39"/>
        <end position="58"/>
    </location>
</feature>
<dbReference type="AlphaFoldDB" id="A0A937FF37"/>
<dbReference type="Pfam" id="PF20312">
    <property type="entry name" value="DUF6608"/>
    <property type="match status" value="1"/>
</dbReference>
<proteinExistence type="predicted"/>
<accession>A0A937FF37</accession>
<keyword evidence="1" id="KW-0812">Transmembrane</keyword>
<evidence type="ECO:0000256" key="1">
    <source>
        <dbReference type="SAM" id="Phobius"/>
    </source>
</evidence>
<dbReference type="RefSeq" id="WP_202767122.1">
    <property type="nucleotide sequence ID" value="NZ_JAESWA010000022.1"/>
</dbReference>
<organism evidence="2 3">
    <name type="scientific">Clostridium paridis</name>
    <dbReference type="NCBI Taxonomy" id="2803863"/>
    <lineage>
        <taxon>Bacteria</taxon>
        <taxon>Bacillati</taxon>
        <taxon>Bacillota</taxon>
        <taxon>Clostridia</taxon>
        <taxon>Eubacteriales</taxon>
        <taxon>Clostridiaceae</taxon>
        <taxon>Clostridium</taxon>
    </lineage>
</organism>
<keyword evidence="1" id="KW-1133">Transmembrane helix</keyword>
<evidence type="ECO:0000313" key="2">
    <source>
        <dbReference type="EMBL" id="MBL4931735.1"/>
    </source>
</evidence>
<keyword evidence="3" id="KW-1185">Reference proteome</keyword>
<reference evidence="2" key="1">
    <citation type="submission" date="2021-01" db="EMBL/GenBank/DDBJ databases">
        <title>Genome public.</title>
        <authorList>
            <person name="Liu C."/>
            <person name="Sun Q."/>
        </authorList>
    </citation>
    <scope>NUCLEOTIDE SEQUENCE</scope>
    <source>
        <strain evidence="2">YIM B02565</strain>
    </source>
</reference>
<sequence>MKKILNLSILFTVIFTLVTLISSIYQLFSGQATDTNAHILIRALFTFVGVGFYGMFSYINIKNSFIKITVQYAISILFIFLIVWGIGFLGELSKTAYRDAFLNWSFIFLAVVVVQSIVTKLRNKKKFEIKNNN</sequence>
<dbReference type="EMBL" id="JAESWA010000022">
    <property type="protein sequence ID" value="MBL4931735.1"/>
    <property type="molecule type" value="Genomic_DNA"/>
</dbReference>
<evidence type="ECO:0000313" key="3">
    <source>
        <dbReference type="Proteomes" id="UP000623681"/>
    </source>
</evidence>
<protein>
    <submittedName>
        <fullName evidence="2">Uncharacterized protein</fullName>
    </submittedName>
</protein>
<gene>
    <name evidence="2" type="ORF">JK634_07965</name>
</gene>
<name>A0A937FF37_9CLOT</name>
<feature type="transmembrane region" description="Helical" evidence="1">
    <location>
        <begin position="7"/>
        <end position="27"/>
    </location>
</feature>
<feature type="transmembrane region" description="Helical" evidence="1">
    <location>
        <begin position="101"/>
        <end position="121"/>
    </location>
</feature>